<feature type="transmembrane region" description="Helical" evidence="10">
    <location>
        <begin position="26"/>
        <end position="45"/>
    </location>
</feature>
<evidence type="ECO:0000256" key="7">
    <source>
        <dbReference type="ARBA" id="ARBA00023136"/>
    </source>
</evidence>
<dbReference type="Pfam" id="PF01514">
    <property type="entry name" value="YscJ_FliF"/>
    <property type="match status" value="1"/>
</dbReference>
<dbReference type="Proteomes" id="UP000293764">
    <property type="component" value="Unassembled WGS sequence"/>
</dbReference>
<keyword evidence="13" id="KW-0969">Cilium</keyword>
<dbReference type="InterPro" id="IPR000067">
    <property type="entry name" value="FlgMring_FliF"/>
</dbReference>
<dbReference type="InterPro" id="IPR006182">
    <property type="entry name" value="FliF_N_dom"/>
</dbReference>
<protein>
    <recommendedName>
        <fullName evidence="9">Flagellar M-ring protein</fullName>
    </recommendedName>
</protein>
<comment type="similarity">
    <text evidence="3 9">Belongs to the FliF family.</text>
</comment>
<comment type="caution">
    <text evidence="13">The sequence shown here is derived from an EMBL/GenBank/DDBJ whole genome shotgun (WGS) entry which is preliminary data.</text>
</comment>
<dbReference type="GO" id="GO:0009431">
    <property type="term" value="C:bacterial-type flagellum basal body, MS ring"/>
    <property type="evidence" value="ECO:0007669"/>
    <property type="project" value="InterPro"/>
</dbReference>
<keyword evidence="13" id="KW-0966">Cell projection</keyword>
<evidence type="ECO:0000256" key="5">
    <source>
        <dbReference type="ARBA" id="ARBA00022692"/>
    </source>
</evidence>
<dbReference type="GO" id="GO:0003774">
    <property type="term" value="F:cytoskeletal motor activity"/>
    <property type="evidence" value="ECO:0007669"/>
    <property type="project" value="InterPro"/>
</dbReference>
<evidence type="ECO:0000256" key="9">
    <source>
        <dbReference type="PIRNR" id="PIRNR004862"/>
    </source>
</evidence>
<evidence type="ECO:0000256" key="10">
    <source>
        <dbReference type="SAM" id="Phobius"/>
    </source>
</evidence>
<evidence type="ECO:0000256" key="1">
    <source>
        <dbReference type="ARBA" id="ARBA00004117"/>
    </source>
</evidence>
<evidence type="ECO:0000256" key="3">
    <source>
        <dbReference type="ARBA" id="ARBA00007971"/>
    </source>
</evidence>
<comment type="subcellular location">
    <subcellularLocation>
        <location evidence="1 9">Bacterial flagellum basal body</location>
    </subcellularLocation>
    <subcellularLocation>
        <location evidence="2">Cell membrane</location>
        <topology evidence="2">Multi-pass membrane protein</topology>
    </subcellularLocation>
</comment>
<comment type="function">
    <text evidence="9">The M ring may be actively involved in energy transduction.</text>
</comment>
<dbReference type="PRINTS" id="PR01009">
    <property type="entry name" value="FLGMRINGFLIF"/>
</dbReference>
<name>A0A4Q5MYM4_9MICO</name>
<evidence type="ECO:0000313" key="13">
    <source>
        <dbReference type="EMBL" id="RYV50023.1"/>
    </source>
</evidence>
<keyword evidence="13" id="KW-0282">Flagellum</keyword>
<dbReference type="Gene3D" id="3.30.300.30">
    <property type="match status" value="1"/>
</dbReference>
<evidence type="ECO:0000256" key="8">
    <source>
        <dbReference type="ARBA" id="ARBA00023143"/>
    </source>
</evidence>
<gene>
    <name evidence="13" type="primary">fliF</name>
    <name evidence="13" type="ORF">EUA98_15770</name>
</gene>
<keyword evidence="4" id="KW-1003">Cell membrane</keyword>
<dbReference type="InterPro" id="IPR013556">
    <property type="entry name" value="Flag_M-ring_C"/>
</dbReference>
<dbReference type="GO" id="GO:0071973">
    <property type="term" value="P:bacterial-type flagellum-dependent cell motility"/>
    <property type="evidence" value="ECO:0007669"/>
    <property type="project" value="InterPro"/>
</dbReference>
<organism evidence="13 14">
    <name type="scientific">Pengzhenrongella frigida</name>
    <dbReference type="NCBI Taxonomy" id="1259133"/>
    <lineage>
        <taxon>Bacteria</taxon>
        <taxon>Bacillati</taxon>
        <taxon>Actinomycetota</taxon>
        <taxon>Actinomycetes</taxon>
        <taxon>Micrococcales</taxon>
        <taxon>Pengzhenrongella</taxon>
    </lineage>
</organism>
<evidence type="ECO:0000256" key="6">
    <source>
        <dbReference type="ARBA" id="ARBA00022989"/>
    </source>
</evidence>
<keyword evidence="5 10" id="KW-0812">Transmembrane</keyword>
<dbReference type="GO" id="GO:0005886">
    <property type="term" value="C:plasma membrane"/>
    <property type="evidence" value="ECO:0007669"/>
    <property type="project" value="UniProtKB-SubCell"/>
</dbReference>
<dbReference type="RefSeq" id="WP_130103650.1">
    <property type="nucleotide sequence ID" value="NZ_SDWW01000044.1"/>
</dbReference>
<dbReference type="OrthoDB" id="9807026at2"/>
<dbReference type="PIRSF" id="PIRSF004862">
    <property type="entry name" value="FliF"/>
    <property type="match status" value="1"/>
</dbReference>
<keyword evidence="14" id="KW-1185">Reference proteome</keyword>
<dbReference type="Pfam" id="PF08345">
    <property type="entry name" value="YscJ_FliF_C"/>
    <property type="match status" value="1"/>
</dbReference>
<evidence type="ECO:0000256" key="4">
    <source>
        <dbReference type="ARBA" id="ARBA00022475"/>
    </source>
</evidence>
<accession>A0A4Q5MYM4</accession>
<sequence length="524" mass="53626">MPAQITGALGRLQAFIKQFSIAQRTLGLIGIAGVVLGAIALSSYLTKPTMSPLFADVSTADASAIVDQLTGEGVPYELTDGGRTILVPQDQLYAMRLKAAAAGLPAATDGAGYSLLDNMGMTASEFQQTTTYRRAMEGELAKTIGAMNGVEAATVKLAMPEQTVFVSDTADPTASVFLQTSRGTTLQAEQVTAIVHLVSAGVQGMKPTDVSVVDAEGHVLSAVGGLPGGGMGDQQTSDYQTRVAASVQAMLDRVVGAGKAVVTVNAELNLDNTDLTSETFTATPGVPALSSATTTETYSGTGGTAAGVLGPDNIAVPGGADGTGTYTKGSENLNPAVDKVTEHTTTTPGSVRRQSVSVVVDQDAGAALNMTDLTTMVTVAAGIDTTRGDSVAVSRMAFDTTTAEAAQAALGAADAEAKAVAQMDLIKQGAIAGAILLLLLISFVIAKRKSGKARREALDLGELQMVNETPMLPFGGLETLALIPAAPQIDEAAVKRAEIGNLAEDQPAEVADLLRGWLQTGNKR</sequence>
<feature type="domain" description="Flagellar M-ring N-terminal" evidence="11">
    <location>
        <begin position="46"/>
        <end position="221"/>
    </location>
</feature>
<dbReference type="InterPro" id="IPR045851">
    <property type="entry name" value="AMP-bd_C_sf"/>
</dbReference>
<evidence type="ECO:0000259" key="12">
    <source>
        <dbReference type="Pfam" id="PF08345"/>
    </source>
</evidence>
<dbReference type="EMBL" id="SDWW01000044">
    <property type="protein sequence ID" value="RYV50023.1"/>
    <property type="molecule type" value="Genomic_DNA"/>
</dbReference>
<keyword evidence="7 10" id="KW-0472">Membrane</keyword>
<evidence type="ECO:0000259" key="11">
    <source>
        <dbReference type="Pfam" id="PF01514"/>
    </source>
</evidence>
<dbReference type="AlphaFoldDB" id="A0A4Q5MYM4"/>
<dbReference type="NCBIfam" id="TIGR00206">
    <property type="entry name" value="fliF"/>
    <property type="match status" value="1"/>
</dbReference>
<evidence type="ECO:0000313" key="14">
    <source>
        <dbReference type="Proteomes" id="UP000293764"/>
    </source>
</evidence>
<dbReference type="PANTHER" id="PTHR30046">
    <property type="entry name" value="FLAGELLAR M-RING PROTEIN"/>
    <property type="match status" value="1"/>
</dbReference>
<evidence type="ECO:0000256" key="2">
    <source>
        <dbReference type="ARBA" id="ARBA00004651"/>
    </source>
</evidence>
<proteinExistence type="inferred from homology"/>
<dbReference type="PANTHER" id="PTHR30046:SF0">
    <property type="entry name" value="FLAGELLAR M-RING PROTEIN"/>
    <property type="match status" value="1"/>
</dbReference>
<keyword evidence="8 9" id="KW-0975">Bacterial flagellum</keyword>
<dbReference type="InterPro" id="IPR043427">
    <property type="entry name" value="YscJ/FliF"/>
</dbReference>
<feature type="domain" description="Flagellar M-ring C-terminal" evidence="12">
    <location>
        <begin position="251"/>
        <end position="398"/>
    </location>
</feature>
<reference evidence="13 14" key="1">
    <citation type="submission" date="2019-01" db="EMBL/GenBank/DDBJ databases">
        <title>Novel species of Cellulomonas.</title>
        <authorList>
            <person name="Liu Q."/>
            <person name="Xin Y.-H."/>
        </authorList>
    </citation>
    <scope>NUCLEOTIDE SEQUENCE [LARGE SCALE GENOMIC DNA]</scope>
    <source>
        <strain evidence="13 14">HLT2-17</strain>
    </source>
</reference>
<feature type="transmembrane region" description="Helical" evidence="10">
    <location>
        <begin position="429"/>
        <end position="446"/>
    </location>
</feature>
<keyword evidence="6 10" id="KW-1133">Transmembrane helix</keyword>